<dbReference type="RefSeq" id="WP_189575741.1">
    <property type="nucleotide sequence ID" value="NZ_BMXV01000004.1"/>
</dbReference>
<proteinExistence type="predicted"/>
<gene>
    <name evidence="1" type="ORF">GCM10007071_18740</name>
</gene>
<dbReference type="NCBIfam" id="TIGR03373">
    <property type="entry name" value="VI_minor_4"/>
    <property type="match status" value="1"/>
</dbReference>
<dbReference type="Pfam" id="PF09867">
    <property type="entry name" value="TagF_N"/>
    <property type="match status" value="1"/>
</dbReference>
<name>A0ABQ3AZY1_9GAMM</name>
<dbReference type="InterPro" id="IPR038225">
    <property type="entry name" value="TagF_sf"/>
</dbReference>
<reference evidence="2" key="1">
    <citation type="journal article" date="2019" name="Int. J. Syst. Evol. Microbiol.">
        <title>The Global Catalogue of Microorganisms (GCM) 10K type strain sequencing project: providing services to taxonomists for standard genome sequencing and annotation.</title>
        <authorList>
            <consortium name="The Broad Institute Genomics Platform"/>
            <consortium name="The Broad Institute Genome Sequencing Center for Infectious Disease"/>
            <person name="Wu L."/>
            <person name="Ma J."/>
        </authorList>
    </citation>
    <scope>NUCLEOTIDE SEQUENCE [LARGE SCALE GENOMIC DNA]</scope>
    <source>
        <strain evidence="2">KCTC 22280</strain>
    </source>
</reference>
<protein>
    <submittedName>
        <fullName evidence="1">Type VI secretion-associated protein</fullName>
    </submittedName>
</protein>
<keyword evidence="2" id="KW-1185">Reference proteome</keyword>
<dbReference type="PIRSF" id="PIRSF029287">
    <property type="entry name" value="UCP029287"/>
    <property type="match status" value="1"/>
</dbReference>
<evidence type="ECO:0000313" key="2">
    <source>
        <dbReference type="Proteomes" id="UP000601597"/>
    </source>
</evidence>
<dbReference type="Gene3D" id="3.40.1730.10">
    <property type="entry name" value="pa0076 domain"/>
    <property type="match status" value="1"/>
</dbReference>
<sequence length="223" mass="24959">MSWGYMGKVPGRGDFLTHNVHPEIRDLFFEWCQASLAVSRDQLGDGWMDAYLTAPIWHFCASPGGMAETGVVGTMIPSVDRVGRHFPFIAVADYSGIAMDAWRHPDWAAAMEDSILAVLDDNWEEDPWRQKLADVPLPTSDSTRLAWPMAEGNVMIPGEARESEWLDALLRRQNGQAVWWTQGSAFVEPATLLTDGLPKVGQFAAMMVGKWQNHGWQQAELEE</sequence>
<accession>A0ABQ3AZY1</accession>
<comment type="caution">
    <text evidence="1">The sequence shown here is derived from an EMBL/GenBank/DDBJ whole genome shotgun (WGS) entry which is preliminary data.</text>
</comment>
<dbReference type="InterPro" id="IPR017748">
    <property type="entry name" value="TagF"/>
</dbReference>
<evidence type="ECO:0000313" key="1">
    <source>
        <dbReference type="EMBL" id="GGY71981.1"/>
    </source>
</evidence>
<organism evidence="1 2">
    <name type="scientific">Marinobacter zhanjiangensis</name>
    <dbReference type="NCBI Taxonomy" id="578215"/>
    <lineage>
        <taxon>Bacteria</taxon>
        <taxon>Pseudomonadati</taxon>
        <taxon>Pseudomonadota</taxon>
        <taxon>Gammaproteobacteria</taxon>
        <taxon>Pseudomonadales</taxon>
        <taxon>Marinobacteraceae</taxon>
        <taxon>Marinobacter</taxon>
    </lineage>
</organism>
<dbReference type="EMBL" id="BMXV01000004">
    <property type="protein sequence ID" value="GGY71981.1"/>
    <property type="molecule type" value="Genomic_DNA"/>
</dbReference>
<dbReference type="Proteomes" id="UP000601597">
    <property type="component" value="Unassembled WGS sequence"/>
</dbReference>